<dbReference type="Gene3D" id="6.20.210.20">
    <property type="entry name" value="THAP domain"/>
    <property type="match status" value="1"/>
</dbReference>
<name>A0A9J6DCN4_RHIMP</name>
<dbReference type="SMART" id="SM00692">
    <property type="entry name" value="DM3"/>
    <property type="match status" value="1"/>
</dbReference>
<keyword evidence="9" id="KW-0804">Transcription</keyword>
<dbReference type="PANTHER" id="PTHR46600">
    <property type="entry name" value="THAP DOMAIN-CONTAINING"/>
    <property type="match status" value="1"/>
</dbReference>
<evidence type="ECO:0000256" key="12">
    <source>
        <dbReference type="PROSITE-ProRule" id="PRU00309"/>
    </source>
</evidence>
<evidence type="ECO:0000256" key="3">
    <source>
        <dbReference type="ARBA" id="ARBA00022723"/>
    </source>
</evidence>
<evidence type="ECO:0000256" key="6">
    <source>
        <dbReference type="ARBA" id="ARBA00023015"/>
    </source>
</evidence>
<evidence type="ECO:0000313" key="16">
    <source>
        <dbReference type="Proteomes" id="UP000821866"/>
    </source>
</evidence>
<dbReference type="GO" id="GO:0043565">
    <property type="term" value="F:sequence-specific DNA binding"/>
    <property type="evidence" value="ECO:0007669"/>
    <property type="project" value="InterPro"/>
</dbReference>
<dbReference type="SUPFAM" id="SSF57716">
    <property type="entry name" value="Glucocorticoid receptor-like (DNA-binding domain)"/>
    <property type="match status" value="1"/>
</dbReference>
<reference evidence="15" key="2">
    <citation type="submission" date="2021-09" db="EMBL/GenBank/DDBJ databases">
        <authorList>
            <person name="Jia N."/>
            <person name="Wang J."/>
            <person name="Shi W."/>
            <person name="Du L."/>
            <person name="Sun Y."/>
            <person name="Zhan W."/>
            <person name="Jiang J."/>
            <person name="Wang Q."/>
            <person name="Zhang B."/>
            <person name="Ji P."/>
            <person name="Sakyi L.B."/>
            <person name="Cui X."/>
            <person name="Yuan T."/>
            <person name="Jiang B."/>
            <person name="Yang W."/>
            <person name="Lam T.T.-Y."/>
            <person name="Chang Q."/>
            <person name="Ding S."/>
            <person name="Wang X."/>
            <person name="Zhu J."/>
            <person name="Ruan X."/>
            <person name="Zhao L."/>
            <person name="Wei J."/>
            <person name="Que T."/>
            <person name="Du C."/>
            <person name="Cheng J."/>
            <person name="Dai P."/>
            <person name="Han X."/>
            <person name="Huang E."/>
            <person name="Gao Y."/>
            <person name="Liu J."/>
            <person name="Shao H."/>
            <person name="Ye R."/>
            <person name="Li L."/>
            <person name="Wei W."/>
            <person name="Wang X."/>
            <person name="Wang C."/>
            <person name="Huo Q."/>
            <person name="Li W."/>
            <person name="Guo W."/>
            <person name="Chen H."/>
            <person name="Chen S."/>
            <person name="Zhou L."/>
            <person name="Zhou L."/>
            <person name="Ni X."/>
            <person name="Tian J."/>
            <person name="Zhou Y."/>
            <person name="Sheng Y."/>
            <person name="Liu T."/>
            <person name="Pan Y."/>
            <person name="Xia L."/>
            <person name="Li J."/>
            <person name="Zhao F."/>
            <person name="Cao W."/>
        </authorList>
    </citation>
    <scope>NUCLEOTIDE SEQUENCE</scope>
    <source>
        <strain evidence="15">Rmic-2018</strain>
        <tissue evidence="15">Larvae</tissue>
    </source>
</reference>
<evidence type="ECO:0000259" key="14">
    <source>
        <dbReference type="PROSITE" id="PS50950"/>
    </source>
</evidence>
<keyword evidence="11" id="KW-0131">Cell cycle</keyword>
<dbReference type="InterPro" id="IPR038441">
    <property type="entry name" value="THAP_Znf_sf"/>
</dbReference>
<dbReference type="GO" id="GO:0005654">
    <property type="term" value="C:nucleoplasm"/>
    <property type="evidence" value="ECO:0007669"/>
    <property type="project" value="UniProtKB-SubCell"/>
</dbReference>
<organism evidence="15 16">
    <name type="scientific">Rhipicephalus microplus</name>
    <name type="common">Cattle tick</name>
    <name type="synonym">Boophilus microplus</name>
    <dbReference type="NCBI Taxonomy" id="6941"/>
    <lineage>
        <taxon>Eukaryota</taxon>
        <taxon>Metazoa</taxon>
        <taxon>Ecdysozoa</taxon>
        <taxon>Arthropoda</taxon>
        <taxon>Chelicerata</taxon>
        <taxon>Arachnida</taxon>
        <taxon>Acari</taxon>
        <taxon>Parasitiformes</taxon>
        <taxon>Ixodida</taxon>
        <taxon>Ixodoidea</taxon>
        <taxon>Ixodidae</taxon>
        <taxon>Rhipicephalinae</taxon>
        <taxon>Rhipicephalus</taxon>
        <taxon>Boophilus</taxon>
    </lineage>
</organism>
<evidence type="ECO:0000256" key="10">
    <source>
        <dbReference type="ARBA" id="ARBA00023242"/>
    </source>
</evidence>
<sequence length="920" mass="103564">MKETETDMWKLGMIKKSAREIYRTFKQEIAKERIYDNTRGSSLLFERGAARSVVRNFVCGTVFGKYMRRMLYDGLLLCSAVQIGREKETAGLSFHELPADADARARWLVAIRRDKWSPNTTSCYTKVCSRHFKEEDFIEGKRRRLKKGAVPSVFEEYPPHLQPKSTPARNTASINKRVSATMARSDSASGNVASAVADMSDCCAMDTSSEANLRDQGVRVGNRSTSSVLAAEKAKWRRKEKELRSQMLRLQQTVDKYKIELKKLHENVLVADVSYIKERAKGKEPAALFLIDQIENFKKKRPSRSEETTGRCVVSRHLSTRAYEHIHGEMLLKLPCRKTLSNYLGTTSGETGVSKLAEARLRVEAESLTVPQSRVCSLIVDEMKIREKLQYNKQQDCFVGHADVSLEQHSGDLTLANSLLCLLITGLSTSYRIPVAYYFTKGLTGPQLHKLLIFVLEKVEACGFRVVRLVSDNHRVNVNAMTLLGNGLLTYRIEHPCDCDRLLFLSFDTCLVLKNVRSQFLAHDIGPKGEVSSCYIKKLYDLQKDVPWSISETKLGIHRVYHSRQQARPSFSCKTSIDGSCCMIQAIRPSTSTKKYPDTRQFDDAEDARLEWLDVTLLMYLDELEKSCRSPKNILTKETYEAFLLTTYSTVACIKYVLTEEKFLFVLTRKFNSDPIESLFVTLRMFSGCNDMLNVRSVLQGLEKVLKIGLAASSMASNVAHRECAQMSTGTLLTEASPSLTQQPPQLQRAACVLQRLNATVLPQHLPSLEISATVYVGGYISRVINEHMCCGSCTAVCTKPASNQPILQFTRSQDRGGLLYPSDQLLFAVDVLRAFADRALKDNPTLKNPLSTLVKYAVPALCASNLLKCKEMDDTDRAKLIELISVQVSRPLLVNYAFTVSDKHDAFAKKPLSRKYAKL</sequence>
<accession>A0A9J6DCN4</accession>
<dbReference type="PROSITE" id="PS50950">
    <property type="entry name" value="ZF_THAP"/>
    <property type="match status" value="1"/>
</dbReference>
<evidence type="ECO:0000256" key="9">
    <source>
        <dbReference type="ARBA" id="ARBA00023163"/>
    </source>
</evidence>
<comment type="subcellular location">
    <subcellularLocation>
        <location evidence="1">Nucleus</location>
        <location evidence="1">Nucleoplasm</location>
    </subcellularLocation>
</comment>
<keyword evidence="3" id="KW-0479">Metal-binding</keyword>
<keyword evidence="4 12" id="KW-0863">Zinc-finger</keyword>
<protein>
    <recommendedName>
        <fullName evidence="14">THAP-type domain-containing protein</fullName>
    </recommendedName>
</protein>
<comment type="similarity">
    <text evidence="2">Belongs to the THAP1 family.</text>
</comment>
<dbReference type="InterPro" id="IPR048365">
    <property type="entry name" value="TNP-like_RNaseH_N"/>
</dbReference>
<dbReference type="VEuPathDB" id="VectorBase:LOC119169604"/>
<dbReference type="VEuPathDB" id="VectorBase:LOC119162184"/>
<keyword evidence="10" id="KW-0539">Nucleus</keyword>
<keyword evidence="7 13" id="KW-0175">Coiled coil</keyword>
<dbReference type="Pfam" id="PF05485">
    <property type="entry name" value="THAP"/>
    <property type="match status" value="1"/>
</dbReference>
<keyword evidence="8 12" id="KW-0238">DNA-binding</keyword>
<evidence type="ECO:0000256" key="11">
    <source>
        <dbReference type="ARBA" id="ARBA00023306"/>
    </source>
</evidence>
<feature type="domain" description="THAP-type" evidence="14">
    <location>
        <begin position="67"/>
        <end position="154"/>
    </location>
</feature>
<dbReference type="PANTHER" id="PTHR46600:SF1">
    <property type="entry name" value="THAP DOMAIN-CONTAINING PROTEIN 1"/>
    <property type="match status" value="1"/>
</dbReference>
<evidence type="ECO:0000256" key="4">
    <source>
        <dbReference type="ARBA" id="ARBA00022771"/>
    </source>
</evidence>
<proteinExistence type="inferred from homology"/>
<evidence type="ECO:0000256" key="5">
    <source>
        <dbReference type="ARBA" id="ARBA00022833"/>
    </source>
</evidence>
<dbReference type="EMBL" id="JABSTU010000010">
    <property type="protein sequence ID" value="KAH8019916.1"/>
    <property type="molecule type" value="Genomic_DNA"/>
</dbReference>
<keyword evidence="16" id="KW-1185">Reference proteome</keyword>
<evidence type="ECO:0000256" key="2">
    <source>
        <dbReference type="ARBA" id="ARBA00006177"/>
    </source>
</evidence>
<reference evidence="15" key="1">
    <citation type="journal article" date="2020" name="Cell">
        <title>Large-Scale Comparative Analyses of Tick Genomes Elucidate Their Genetic Diversity and Vector Capacities.</title>
        <authorList>
            <consortium name="Tick Genome and Microbiome Consortium (TIGMIC)"/>
            <person name="Jia N."/>
            <person name="Wang J."/>
            <person name="Shi W."/>
            <person name="Du L."/>
            <person name="Sun Y."/>
            <person name="Zhan W."/>
            <person name="Jiang J.F."/>
            <person name="Wang Q."/>
            <person name="Zhang B."/>
            <person name="Ji P."/>
            <person name="Bell-Sakyi L."/>
            <person name="Cui X.M."/>
            <person name="Yuan T.T."/>
            <person name="Jiang B.G."/>
            <person name="Yang W.F."/>
            <person name="Lam T.T."/>
            <person name="Chang Q.C."/>
            <person name="Ding S.J."/>
            <person name="Wang X.J."/>
            <person name="Zhu J.G."/>
            <person name="Ruan X.D."/>
            <person name="Zhao L."/>
            <person name="Wei J.T."/>
            <person name="Ye R.Z."/>
            <person name="Que T.C."/>
            <person name="Du C.H."/>
            <person name="Zhou Y.H."/>
            <person name="Cheng J.X."/>
            <person name="Dai P.F."/>
            <person name="Guo W.B."/>
            <person name="Han X.H."/>
            <person name="Huang E.J."/>
            <person name="Li L.F."/>
            <person name="Wei W."/>
            <person name="Gao Y.C."/>
            <person name="Liu J.Z."/>
            <person name="Shao H.Z."/>
            <person name="Wang X."/>
            <person name="Wang C.C."/>
            <person name="Yang T.C."/>
            <person name="Huo Q.B."/>
            <person name="Li W."/>
            <person name="Chen H.Y."/>
            <person name="Chen S.E."/>
            <person name="Zhou L.G."/>
            <person name="Ni X.B."/>
            <person name="Tian J.H."/>
            <person name="Sheng Y."/>
            <person name="Liu T."/>
            <person name="Pan Y.S."/>
            <person name="Xia L.Y."/>
            <person name="Li J."/>
            <person name="Zhao F."/>
            <person name="Cao W.C."/>
        </authorList>
    </citation>
    <scope>NUCLEOTIDE SEQUENCE</scope>
    <source>
        <strain evidence="15">Rmic-2018</strain>
    </source>
</reference>
<keyword evidence="5" id="KW-0862">Zinc</keyword>
<gene>
    <name evidence="15" type="ORF">HPB51_023558</name>
</gene>
<evidence type="ECO:0000256" key="7">
    <source>
        <dbReference type="ARBA" id="ARBA00023054"/>
    </source>
</evidence>
<evidence type="ECO:0000256" key="1">
    <source>
        <dbReference type="ARBA" id="ARBA00004642"/>
    </source>
</evidence>
<dbReference type="Proteomes" id="UP000821866">
    <property type="component" value="Chromosome 8"/>
</dbReference>
<dbReference type="InterPro" id="IPR006612">
    <property type="entry name" value="THAP_Znf"/>
</dbReference>
<feature type="coiled-coil region" evidence="13">
    <location>
        <begin position="233"/>
        <end position="267"/>
    </location>
</feature>
<dbReference type="SMART" id="SM00980">
    <property type="entry name" value="THAP"/>
    <property type="match status" value="1"/>
</dbReference>
<keyword evidence="6" id="KW-0805">Transcription regulation</keyword>
<dbReference type="AlphaFoldDB" id="A0A9J6DCN4"/>
<evidence type="ECO:0000256" key="8">
    <source>
        <dbReference type="ARBA" id="ARBA00023125"/>
    </source>
</evidence>
<comment type="caution">
    <text evidence="15">The sequence shown here is derived from an EMBL/GenBank/DDBJ whole genome shotgun (WGS) entry which is preliminary data.</text>
</comment>
<dbReference type="GO" id="GO:0008270">
    <property type="term" value="F:zinc ion binding"/>
    <property type="evidence" value="ECO:0007669"/>
    <property type="project" value="UniProtKB-KW"/>
</dbReference>
<dbReference type="InterPro" id="IPR026516">
    <property type="entry name" value="THAP1/10"/>
</dbReference>
<evidence type="ECO:0000313" key="15">
    <source>
        <dbReference type="EMBL" id="KAH8019916.1"/>
    </source>
</evidence>
<dbReference type="Pfam" id="PF21787">
    <property type="entry name" value="TNP-like_RNaseH_N"/>
    <property type="match status" value="1"/>
</dbReference>
<evidence type="ECO:0000256" key="13">
    <source>
        <dbReference type="SAM" id="Coils"/>
    </source>
</evidence>